<accession>A0AB73INH1</accession>
<keyword evidence="3" id="KW-1003">Cell membrane</keyword>
<protein>
    <submittedName>
        <fullName evidence="10">ABC-type spermidine/putrescine transport system permease subunit II</fullName>
    </submittedName>
</protein>
<dbReference type="EMBL" id="JAURTK010000023">
    <property type="protein sequence ID" value="MDP9651561.1"/>
    <property type="molecule type" value="Genomic_DNA"/>
</dbReference>
<feature type="domain" description="ABC transmembrane type-1" evidence="9">
    <location>
        <begin position="64"/>
        <end position="264"/>
    </location>
</feature>
<evidence type="ECO:0000259" key="9">
    <source>
        <dbReference type="PROSITE" id="PS50928"/>
    </source>
</evidence>
<reference evidence="10" key="1">
    <citation type="submission" date="2023-07" db="EMBL/GenBank/DDBJ databases">
        <title>Sorghum-associated microbial communities from plants grown in Nebraska, USA.</title>
        <authorList>
            <person name="Schachtman D."/>
        </authorList>
    </citation>
    <scope>NUCLEOTIDE SEQUENCE</scope>
    <source>
        <strain evidence="10">DS1061</strain>
    </source>
</reference>
<keyword evidence="5 8" id="KW-0812">Transmembrane</keyword>
<organism evidence="10 11">
    <name type="scientific">Paraburkholderia caledonica</name>
    <dbReference type="NCBI Taxonomy" id="134536"/>
    <lineage>
        <taxon>Bacteria</taxon>
        <taxon>Pseudomonadati</taxon>
        <taxon>Pseudomonadota</taxon>
        <taxon>Betaproteobacteria</taxon>
        <taxon>Burkholderiales</taxon>
        <taxon>Burkholderiaceae</taxon>
        <taxon>Paraburkholderia</taxon>
    </lineage>
</organism>
<evidence type="ECO:0000313" key="11">
    <source>
        <dbReference type="Proteomes" id="UP001229486"/>
    </source>
</evidence>
<feature type="transmembrane region" description="Helical" evidence="8">
    <location>
        <begin position="243"/>
        <end position="265"/>
    </location>
</feature>
<evidence type="ECO:0000256" key="1">
    <source>
        <dbReference type="ARBA" id="ARBA00004429"/>
    </source>
</evidence>
<evidence type="ECO:0000256" key="2">
    <source>
        <dbReference type="ARBA" id="ARBA00022448"/>
    </source>
</evidence>
<feature type="transmembrane region" description="Helical" evidence="8">
    <location>
        <begin position="7"/>
        <end position="29"/>
    </location>
</feature>
<feature type="transmembrane region" description="Helical" evidence="8">
    <location>
        <begin position="158"/>
        <end position="178"/>
    </location>
</feature>
<comment type="subcellular location">
    <subcellularLocation>
        <location evidence="1">Cell inner membrane</location>
        <topology evidence="1">Multi-pass membrane protein</topology>
    </subcellularLocation>
    <subcellularLocation>
        <location evidence="8">Cell membrane</location>
        <topology evidence="8">Multi-pass membrane protein</topology>
    </subcellularLocation>
</comment>
<comment type="caution">
    <text evidence="10">The sequence shown here is derived from an EMBL/GenBank/DDBJ whole genome shotgun (WGS) entry which is preliminary data.</text>
</comment>
<proteinExistence type="inferred from homology"/>
<dbReference type="InterPro" id="IPR035906">
    <property type="entry name" value="MetI-like_sf"/>
</dbReference>
<dbReference type="GO" id="GO:0005886">
    <property type="term" value="C:plasma membrane"/>
    <property type="evidence" value="ECO:0007669"/>
    <property type="project" value="UniProtKB-SubCell"/>
</dbReference>
<comment type="similarity">
    <text evidence="8">Belongs to the binding-protein-dependent transport system permease family.</text>
</comment>
<dbReference type="SUPFAM" id="SSF161098">
    <property type="entry name" value="MetI-like"/>
    <property type="match status" value="2"/>
</dbReference>
<dbReference type="Gene3D" id="1.10.3720.10">
    <property type="entry name" value="MetI-like"/>
    <property type="match status" value="2"/>
</dbReference>
<dbReference type="PANTHER" id="PTHR43357">
    <property type="entry name" value="INNER MEMBRANE ABC TRANSPORTER PERMEASE PROTEIN YDCV"/>
    <property type="match status" value="1"/>
</dbReference>
<evidence type="ECO:0000313" key="10">
    <source>
        <dbReference type="EMBL" id="MDP9651561.1"/>
    </source>
</evidence>
<feature type="transmembrane region" description="Helical" evidence="8">
    <location>
        <begin position="70"/>
        <end position="90"/>
    </location>
</feature>
<feature type="transmembrane region" description="Helical" evidence="8">
    <location>
        <begin position="433"/>
        <end position="454"/>
    </location>
</feature>
<dbReference type="InterPro" id="IPR000515">
    <property type="entry name" value="MetI-like"/>
</dbReference>
<sequence>MTRRTRLSLFGVWLTIAPALLLFAILFYLPLLAELAGSLGNGGAHASFLQWTAQLHDTQTRSGIVLSLQYAVASTALALAWGGAWAVGMLHDFTGKRLFAALSRIPIFMPGIIVALMMLTLLEQGGFLARTGLPLPRMVRDPTGLGVVCAMAWKEAPFLGLVIGVALAGVPEITVHAARSLGASPLKAFWLVRVPLAMPGIATVALLGFIQGMGAFAIPALLGAPYPKPLSVLIYEAFEYGDWARASALSALLSSLSVGVALLCYRLQDTIMRTSVAQGSHVVHAGPAMTRATVGRTATAASSYRARRYWLAALLYGHLSLTLGLPLVVLGLWSVSDGWFAPALLPQAYTASHWHDVTTDPSLRDALLTSLSIAAAVMTLCAAVAIPPAWALSRMSPVQRRPIELAVVMPLVVPGVVVATALGKILLLAHLSYTWAGVTLAQTVGTLPLMIWILTAGFTRISAETISAARSLGANMVSTVWYVALPEARRALLGGGLVVFASSLEEFDKTFIVGAPNVQTLPVLLYAQVDGAGIVYPVAAVASFVLMLPSVMIFLATVLTARD</sequence>
<dbReference type="PROSITE" id="PS50928">
    <property type="entry name" value="ABC_TM1"/>
    <property type="match status" value="2"/>
</dbReference>
<feature type="transmembrane region" description="Helical" evidence="8">
    <location>
        <begin position="309"/>
        <end position="335"/>
    </location>
</feature>
<dbReference type="Proteomes" id="UP001229486">
    <property type="component" value="Unassembled WGS sequence"/>
</dbReference>
<feature type="transmembrane region" description="Helical" evidence="8">
    <location>
        <begin position="405"/>
        <end position="427"/>
    </location>
</feature>
<evidence type="ECO:0000256" key="5">
    <source>
        <dbReference type="ARBA" id="ARBA00022692"/>
    </source>
</evidence>
<keyword evidence="2 8" id="KW-0813">Transport</keyword>
<evidence type="ECO:0000256" key="7">
    <source>
        <dbReference type="ARBA" id="ARBA00023136"/>
    </source>
</evidence>
<dbReference type="CDD" id="cd06261">
    <property type="entry name" value="TM_PBP2"/>
    <property type="match status" value="2"/>
</dbReference>
<dbReference type="PANTHER" id="PTHR43357:SF4">
    <property type="entry name" value="INNER MEMBRANE ABC TRANSPORTER PERMEASE PROTEIN YDCV"/>
    <property type="match status" value="1"/>
</dbReference>
<evidence type="ECO:0000256" key="8">
    <source>
        <dbReference type="RuleBase" id="RU363032"/>
    </source>
</evidence>
<keyword evidence="6 8" id="KW-1133">Transmembrane helix</keyword>
<feature type="transmembrane region" description="Helical" evidence="8">
    <location>
        <begin position="102"/>
        <end position="122"/>
    </location>
</feature>
<feature type="transmembrane region" description="Helical" evidence="8">
    <location>
        <begin position="190"/>
        <end position="223"/>
    </location>
</feature>
<dbReference type="AlphaFoldDB" id="A0AB73INH1"/>
<keyword evidence="7 8" id="KW-0472">Membrane</keyword>
<feature type="domain" description="ABC transmembrane type-1" evidence="9">
    <location>
        <begin position="367"/>
        <end position="557"/>
    </location>
</feature>
<keyword evidence="4" id="KW-0997">Cell inner membrane</keyword>
<feature type="transmembrane region" description="Helical" evidence="8">
    <location>
        <begin position="371"/>
        <end position="393"/>
    </location>
</feature>
<feature type="transmembrane region" description="Helical" evidence="8">
    <location>
        <begin position="466"/>
        <end position="484"/>
    </location>
</feature>
<evidence type="ECO:0000256" key="3">
    <source>
        <dbReference type="ARBA" id="ARBA00022475"/>
    </source>
</evidence>
<dbReference type="RefSeq" id="WP_392396139.1">
    <property type="nucleotide sequence ID" value="NZ_JAURTK010000023.1"/>
</dbReference>
<dbReference type="Pfam" id="PF00528">
    <property type="entry name" value="BPD_transp_1"/>
    <property type="match status" value="2"/>
</dbReference>
<gene>
    <name evidence="10" type="ORF">J2793_007036</name>
</gene>
<dbReference type="GO" id="GO:0055085">
    <property type="term" value="P:transmembrane transport"/>
    <property type="evidence" value="ECO:0007669"/>
    <property type="project" value="InterPro"/>
</dbReference>
<name>A0AB73INH1_9BURK</name>
<evidence type="ECO:0000256" key="6">
    <source>
        <dbReference type="ARBA" id="ARBA00022989"/>
    </source>
</evidence>
<feature type="transmembrane region" description="Helical" evidence="8">
    <location>
        <begin position="534"/>
        <end position="559"/>
    </location>
</feature>
<evidence type="ECO:0000256" key="4">
    <source>
        <dbReference type="ARBA" id="ARBA00022519"/>
    </source>
</evidence>